<gene>
    <name evidence="1" type="ORF">S12H4_46521</name>
</gene>
<reference evidence="1" key="1">
    <citation type="journal article" date="2014" name="Front. Microbiol.">
        <title>High frequency of phylogenetically diverse reductive dehalogenase-homologous genes in deep subseafloor sedimentary metagenomes.</title>
        <authorList>
            <person name="Kawai M."/>
            <person name="Futagami T."/>
            <person name="Toyoda A."/>
            <person name="Takaki Y."/>
            <person name="Nishi S."/>
            <person name="Hori S."/>
            <person name="Arai W."/>
            <person name="Tsubouchi T."/>
            <person name="Morono Y."/>
            <person name="Uchiyama I."/>
            <person name="Ito T."/>
            <person name="Fujiyama A."/>
            <person name="Inagaki F."/>
            <person name="Takami H."/>
        </authorList>
    </citation>
    <scope>NUCLEOTIDE SEQUENCE</scope>
    <source>
        <strain evidence="1">Expedition CK06-06</strain>
    </source>
</reference>
<comment type="caution">
    <text evidence="1">The sequence shown here is derived from an EMBL/GenBank/DDBJ whole genome shotgun (WGS) entry which is preliminary data.</text>
</comment>
<dbReference type="AlphaFoldDB" id="X1VC63"/>
<accession>X1VC63</accession>
<proteinExistence type="predicted"/>
<evidence type="ECO:0000313" key="1">
    <source>
        <dbReference type="EMBL" id="GAJ03700.1"/>
    </source>
</evidence>
<feature type="non-terminal residue" evidence="1">
    <location>
        <position position="1"/>
    </location>
</feature>
<name>X1VC63_9ZZZZ</name>
<organism evidence="1">
    <name type="scientific">marine sediment metagenome</name>
    <dbReference type="NCBI Taxonomy" id="412755"/>
    <lineage>
        <taxon>unclassified sequences</taxon>
        <taxon>metagenomes</taxon>
        <taxon>ecological metagenomes</taxon>
    </lineage>
</organism>
<sequence length="137" mass="15461">SRGAGMKILGGGFFFHDVYVELPLLWLSYQGKWGLSVGLCKDQSLGKEDVGFSHLWFEDMVLGSEMVATGFSNEYGALEQPTVLKTQEIIKGNPEEEPFYLKYQLFLLKVLRQLPPENLDQTEEISENRSADQVPAE</sequence>
<dbReference type="EMBL" id="BARW01028869">
    <property type="protein sequence ID" value="GAJ03700.1"/>
    <property type="molecule type" value="Genomic_DNA"/>
</dbReference>
<protein>
    <submittedName>
        <fullName evidence="1">Uncharacterized protein</fullName>
    </submittedName>
</protein>